<feature type="region of interest" description="Disordered" evidence="9">
    <location>
        <begin position="39"/>
        <end position="61"/>
    </location>
</feature>
<dbReference type="Pfam" id="PF02434">
    <property type="entry name" value="Fringe"/>
    <property type="match status" value="1"/>
</dbReference>
<dbReference type="GO" id="GO:0012505">
    <property type="term" value="C:endomembrane system"/>
    <property type="evidence" value="ECO:0007669"/>
    <property type="project" value="UniProtKB-SubCell"/>
</dbReference>
<evidence type="ECO:0000259" key="11">
    <source>
        <dbReference type="Pfam" id="PF02434"/>
    </source>
</evidence>
<keyword evidence="2" id="KW-0328">Glycosyltransferase</keyword>
<keyword evidence="7 10" id="KW-0472">Membrane</keyword>
<name>A0A9P7MPN8_9HYPO</name>
<evidence type="ECO:0000256" key="10">
    <source>
        <dbReference type="SAM" id="Phobius"/>
    </source>
</evidence>
<organism evidence="12 13">
    <name type="scientific">Claviceps arundinis</name>
    <dbReference type="NCBI Taxonomy" id="1623583"/>
    <lineage>
        <taxon>Eukaryota</taxon>
        <taxon>Fungi</taxon>
        <taxon>Dikarya</taxon>
        <taxon>Ascomycota</taxon>
        <taxon>Pezizomycotina</taxon>
        <taxon>Sordariomycetes</taxon>
        <taxon>Hypocreomycetidae</taxon>
        <taxon>Hypocreales</taxon>
        <taxon>Clavicipitaceae</taxon>
        <taxon>Claviceps</taxon>
    </lineage>
</organism>
<comment type="caution">
    <text evidence="12">The sequence shown here is derived from an EMBL/GenBank/DDBJ whole genome shotgun (WGS) entry which is preliminary data.</text>
</comment>
<evidence type="ECO:0000256" key="6">
    <source>
        <dbReference type="ARBA" id="ARBA00022989"/>
    </source>
</evidence>
<dbReference type="AlphaFoldDB" id="A0A9P7MPN8"/>
<evidence type="ECO:0000313" key="12">
    <source>
        <dbReference type="EMBL" id="KAG5964858.1"/>
    </source>
</evidence>
<evidence type="ECO:0000256" key="2">
    <source>
        <dbReference type="ARBA" id="ARBA00022676"/>
    </source>
</evidence>
<sequence length="523" mass="58786">MALRKGRLKRFVVIAIYICVIVALILYMRPAYPPPRARSLFGQPPATTNSHKSPTKASGATADDRWLCQASDARLADIQQRYDLKKPFQYLRRAVHLTRSPDVHRESLTKLNQRLLQKDFQLIQLDSPAQNAVASSCAEPLEVQVSASQFPQEVDASELIFGVSTTFERFKSSGPILIQDWSFWLTDGSSRSNGGKLVLMLLKASSWQLRKARAQLHEAGIDADVYASNEKLPMGARNLALVPTMYTNPQAKTKKWFVLCDDDTFFPNMHALLAELSKHDASSPLYMGALSEDSLAVEKHGMQAFGGAGIFLSRPTAKTITDSFAECSSEEKIDEADGQGDRLLRQCIQEHSAVHLTAMHDLWQLDLFEDPSGFYEWGTRPLSLHHYRSWHHAKPSDLTALAYIGGEDCTLQRFQTSDDFILSGYSIAQYPHGITFDTSQVEKTFRAEDDQGWNLDHKMGPQRGTLSQTGKKIAWKMAESSFQEDGSLLQTYIRRANDTRWVDERGHSMSGYDGVVELVWMRG</sequence>
<evidence type="ECO:0000313" key="13">
    <source>
        <dbReference type="Proteomes" id="UP000784919"/>
    </source>
</evidence>
<dbReference type="Proteomes" id="UP000784919">
    <property type="component" value="Unassembled WGS sequence"/>
</dbReference>
<protein>
    <recommendedName>
        <fullName evidence="11">Fringe-like glycosyltransferase domain-containing protein</fullName>
    </recommendedName>
</protein>
<keyword evidence="6 10" id="KW-1133">Transmembrane helix</keyword>
<dbReference type="GO" id="GO:0016757">
    <property type="term" value="F:glycosyltransferase activity"/>
    <property type="evidence" value="ECO:0007669"/>
    <property type="project" value="UniProtKB-KW"/>
</dbReference>
<dbReference type="Gene3D" id="3.90.550.50">
    <property type="match status" value="1"/>
</dbReference>
<evidence type="ECO:0000256" key="5">
    <source>
        <dbReference type="ARBA" id="ARBA00022968"/>
    </source>
</evidence>
<keyword evidence="4 10" id="KW-0812">Transmembrane</keyword>
<feature type="domain" description="Fringe-like glycosyltransferase" evidence="11">
    <location>
        <begin position="246"/>
        <end position="360"/>
    </location>
</feature>
<comment type="subcellular location">
    <subcellularLocation>
        <location evidence="8">Endomembrane system</location>
        <topology evidence="8">Single-pass membrane protein</topology>
    </subcellularLocation>
    <subcellularLocation>
        <location evidence="1">Membrane</location>
        <topology evidence="1">Single-pass type II membrane protein</topology>
    </subcellularLocation>
</comment>
<dbReference type="PANTHER" id="PTHR10811">
    <property type="entry name" value="FRINGE-RELATED"/>
    <property type="match status" value="1"/>
</dbReference>
<dbReference type="EMBL" id="SRPS01000162">
    <property type="protein sequence ID" value="KAG5964858.1"/>
    <property type="molecule type" value="Genomic_DNA"/>
</dbReference>
<feature type="compositionally biased region" description="Polar residues" evidence="9">
    <location>
        <begin position="45"/>
        <end position="58"/>
    </location>
</feature>
<evidence type="ECO:0000256" key="1">
    <source>
        <dbReference type="ARBA" id="ARBA00004606"/>
    </source>
</evidence>
<dbReference type="OrthoDB" id="414175at2759"/>
<gene>
    <name evidence="12" type="ORF">E4U56_002040</name>
</gene>
<proteinExistence type="predicted"/>
<evidence type="ECO:0000256" key="3">
    <source>
        <dbReference type="ARBA" id="ARBA00022679"/>
    </source>
</evidence>
<feature type="transmembrane region" description="Helical" evidence="10">
    <location>
        <begin position="12"/>
        <end position="32"/>
    </location>
</feature>
<evidence type="ECO:0000256" key="9">
    <source>
        <dbReference type="SAM" id="MobiDB-lite"/>
    </source>
</evidence>
<evidence type="ECO:0000256" key="8">
    <source>
        <dbReference type="ARBA" id="ARBA00037847"/>
    </source>
</evidence>
<accession>A0A9P7MPN8</accession>
<keyword evidence="5" id="KW-0735">Signal-anchor</keyword>
<dbReference type="GO" id="GO:0016020">
    <property type="term" value="C:membrane"/>
    <property type="evidence" value="ECO:0007669"/>
    <property type="project" value="UniProtKB-SubCell"/>
</dbReference>
<evidence type="ECO:0000256" key="7">
    <source>
        <dbReference type="ARBA" id="ARBA00023136"/>
    </source>
</evidence>
<reference evidence="12" key="1">
    <citation type="journal article" date="2020" name="bioRxiv">
        <title>Whole genome comparisons of ergot fungi reveals the divergence and evolution of species within the genus Claviceps are the result of varying mechanisms driving genome evolution and host range expansion.</title>
        <authorList>
            <person name="Wyka S.A."/>
            <person name="Mondo S.J."/>
            <person name="Liu M."/>
            <person name="Dettman J."/>
            <person name="Nalam V."/>
            <person name="Broders K.D."/>
        </authorList>
    </citation>
    <scope>NUCLEOTIDE SEQUENCE</scope>
    <source>
        <strain evidence="12">CCC 1102</strain>
    </source>
</reference>
<keyword evidence="3" id="KW-0808">Transferase</keyword>
<evidence type="ECO:0000256" key="4">
    <source>
        <dbReference type="ARBA" id="ARBA00022692"/>
    </source>
</evidence>
<dbReference type="InterPro" id="IPR003378">
    <property type="entry name" value="Fringe-like_glycosylTrfase"/>
</dbReference>